<dbReference type="EMBL" id="JARQZJ010000100">
    <property type="protein sequence ID" value="KAK9886530.1"/>
    <property type="molecule type" value="Genomic_DNA"/>
</dbReference>
<dbReference type="Proteomes" id="UP001431783">
    <property type="component" value="Unassembled WGS sequence"/>
</dbReference>
<proteinExistence type="predicted"/>
<accession>A0AAW1UZC4</accession>
<organism evidence="1 2">
    <name type="scientific">Henosepilachna vigintioctopunctata</name>
    <dbReference type="NCBI Taxonomy" id="420089"/>
    <lineage>
        <taxon>Eukaryota</taxon>
        <taxon>Metazoa</taxon>
        <taxon>Ecdysozoa</taxon>
        <taxon>Arthropoda</taxon>
        <taxon>Hexapoda</taxon>
        <taxon>Insecta</taxon>
        <taxon>Pterygota</taxon>
        <taxon>Neoptera</taxon>
        <taxon>Endopterygota</taxon>
        <taxon>Coleoptera</taxon>
        <taxon>Polyphaga</taxon>
        <taxon>Cucujiformia</taxon>
        <taxon>Coccinelloidea</taxon>
        <taxon>Coccinellidae</taxon>
        <taxon>Epilachninae</taxon>
        <taxon>Epilachnini</taxon>
        <taxon>Henosepilachna</taxon>
    </lineage>
</organism>
<sequence length="114" mass="13299">MIAYLKLFQMASKNDARTIITTLDPYFSPSMKDIVHLLRGRIKGVRQVNFAELKNVYYLIYVNNEFCYKPRSHNNKVLRTVDDNSSCPVHEEADTKIEFHVCKIDFDAHVTIKC</sequence>
<protein>
    <submittedName>
        <fullName evidence="1">Uncharacterized protein</fullName>
    </submittedName>
</protein>
<dbReference type="AlphaFoldDB" id="A0AAW1UZC4"/>
<comment type="caution">
    <text evidence="1">The sequence shown here is derived from an EMBL/GenBank/DDBJ whole genome shotgun (WGS) entry which is preliminary data.</text>
</comment>
<reference evidence="1 2" key="1">
    <citation type="submission" date="2023-03" db="EMBL/GenBank/DDBJ databases">
        <title>Genome insight into feeding habits of ladybird beetles.</title>
        <authorList>
            <person name="Li H.-S."/>
            <person name="Huang Y.-H."/>
            <person name="Pang H."/>
        </authorList>
    </citation>
    <scope>NUCLEOTIDE SEQUENCE [LARGE SCALE GENOMIC DNA]</scope>
    <source>
        <strain evidence="1">SYSU_2023b</strain>
        <tissue evidence="1">Whole body</tissue>
    </source>
</reference>
<evidence type="ECO:0000313" key="1">
    <source>
        <dbReference type="EMBL" id="KAK9886530.1"/>
    </source>
</evidence>
<evidence type="ECO:0000313" key="2">
    <source>
        <dbReference type="Proteomes" id="UP001431783"/>
    </source>
</evidence>
<keyword evidence="2" id="KW-1185">Reference proteome</keyword>
<name>A0AAW1UZC4_9CUCU</name>
<gene>
    <name evidence="1" type="ORF">WA026_016806</name>
</gene>